<reference evidence="7 8" key="1">
    <citation type="submission" date="2024-09" db="EMBL/GenBank/DDBJ databases">
        <authorList>
            <person name="Sun Q."/>
            <person name="Mori K."/>
        </authorList>
    </citation>
    <scope>NUCLEOTIDE SEQUENCE [LARGE SCALE GENOMIC DNA]</scope>
    <source>
        <strain evidence="7 8">CCM 7904</strain>
    </source>
</reference>
<dbReference type="EMBL" id="JBHLWQ010000134">
    <property type="protein sequence ID" value="MFC0201452.1"/>
    <property type="molecule type" value="Genomic_DNA"/>
</dbReference>
<gene>
    <name evidence="7" type="ORF">ACFFIZ_14335</name>
</gene>
<feature type="transmembrane region" description="Helical" evidence="6">
    <location>
        <begin position="106"/>
        <end position="123"/>
    </location>
</feature>
<evidence type="ECO:0000313" key="7">
    <source>
        <dbReference type="EMBL" id="MFC0201452.1"/>
    </source>
</evidence>
<feature type="region of interest" description="Disordered" evidence="5">
    <location>
        <begin position="229"/>
        <end position="248"/>
    </location>
</feature>
<accession>A0ABV6CL71</accession>
<name>A0ABV6CL71_9RHOB</name>
<feature type="transmembrane region" description="Helical" evidence="6">
    <location>
        <begin position="135"/>
        <end position="154"/>
    </location>
</feature>
<proteinExistence type="predicted"/>
<feature type="transmembrane region" description="Helical" evidence="6">
    <location>
        <begin position="16"/>
        <end position="35"/>
    </location>
</feature>
<dbReference type="PANTHER" id="PTHR20855">
    <property type="entry name" value="ADIPOR/PROGESTIN RECEPTOR-RELATED"/>
    <property type="match status" value="1"/>
</dbReference>
<feature type="transmembrane region" description="Helical" evidence="6">
    <location>
        <begin position="190"/>
        <end position="211"/>
    </location>
</feature>
<comment type="caution">
    <text evidence="7">The sequence shown here is derived from an EMBL/GenBank/DDBJ whole genome shotgun (WGS) entry which is preliminary data.</text>
</comment>
<keyword evidence="8" id="KW-1185">Reference proteome</keyword>
<comment type="subcellular location">
    <subcellularLocation>
        <location evidence="1">Membrane</location>
        <topology evidence="1">Multi-pass membrane protein</topology>
    </subcellularLocation>
</comment>
<sequence>MPSRTGYSRSEALSDAIVHGVGLAAALLAVPILILRSWSQGVELPGIAALAIYGVALIAMILCSTLYNMTHPARWSEVLRRLDHSAIYVKIAATYTPFALISPEPAGWFLLWIWGCAGLGAALRSFAGDFWRGPAIGLYLVMGWSGAVAGGALFEGMSPTVFALILGGGILYTIGFVFHLSPRMPFHRTIWHVFVIGASAVLFAAVAAHALGRPGPGALQVTVEAETHAAGSPANGLQPRRQDAVRPG</sequence>
<evidence type="ECO:0000256" key="5">
    <source>
        <dbReference type="SAM" id="MobiDB-lite"/>
    </source>
</evidence>
<keyword evidence="2 6" id="KW-0812">Transmembrane</keyword>
<evidence type="ECO:0000256" key="6">
    <source>
        <dbReference type="SAM" id="Phobius"/>
    </source>
</evidence>
<evidence type="ECO:0000256" key="1">
    <source>
        <dbReference type="ARBA" id="ARBA00004141"/>
    </source>
</evidence>
<dbReference type="InterPro" id="IPR004254">
    <property type="entry name" value="AdipoR/HlyIII-related"/>
</dbReference>
<evidence type="ECO:0000313" key="8">
    <source>
        <dbReference type="Proteomes" id="UP001589795"/>
    </source>
</evidence>
<feature type="transmembrane region" description="Helical" evidence="6">
    <location>
        <begin position="160"/>
        <end position="178"/>
    </location>
</feature>
<protein>
    <submittedName>
        <fullName evidence="7">Hemolysin III family protein</fullName>
    </submittedName>
</protein>
<evidence type="ECO:0000256" key="2">
    <source>
        <dbReference type="ARBA" id="ARBA00022692"/>
    </source>
</evidence>
<dbReference type="Pfam" id="PF03006">
    <property type="entry name" value="HlyIII"/>
    <property type="match status" value="1"/>
</dbReference>
<organism evidence="7 8">
    <name type="scientific">Paracoccus rhizosphaerae</name>
    <dbReference type="NCBI Taxonomy" id="1133347"/>
    <lineage>
        <taxon>Bacteria</taxon>
        <taxon>Pseudomonadati</taxon>
        <taxon>Pseudomonadota</taxon>
        <taxon>Alphaproteobacteria</taxon>
        <taxon>Rhodobacterales</taxon>
        <taxon>Paracoccaceae</taxon>
        <taxon>Paracoccus</taxon>
    </lineage>
</organism>
<dbReference type="RefSeq" id="WP_265506983.1">
    <property type="nucleotide sequence ID" value="NZ_JAOTBE010000021.1"/>
</dbReference>
<keyword evidence="4 6" id="KW-0472">Membrane</keyword>
<keyword evidence="3 6" id="KW-1133">Transmembrane helix</keyword>
<dbReference type="PANTHER" id="PTHR20855:SF3">
    <property type="entry name" value="LD03007P"/>
    <property type="match status" value="1"/>
</dbReference>
<dbReference type="Proteomes" id="UP001589795">
    <property type="component" value="Unassembled WGS sequence"/>
</dbReference>
<feature type="transmembrane region" description="Helical" evidence="6">
    <location>
        <begin position="47"/>
        <end position="67"/>
    </location>
</feature>
<evidence type="ECO:0000256" key="3">
    <source>
        <dbReference type="ARBA" id="ARBA00022989"/>
    </source>
</evidence>
<evidence type="ECO:0000256" key="4">
    <source>
        <dbReference type="ARBA" id="ARBA00023136"/>
    </source>
</evidence>